<dbReference type="Pfam" id="PF02518">
    <property type="entry name" value="HATPase_c"/>
    <property type="match status" value="1"/>
</dbReference>
<protein>
    <recommendedName>
        <fullName evidence="3">histidine kinase</fullName>
        <ecNumber evidence="3">2.7.13.3</ecNumber>
    </recommendedName>
</protein>
<dbReference type="InterPro" id="IPR003661">
    <property type="entry name" value="HisK_dim/P_dom"/>
</dbReference>
<evidence type="ECO:0000256" key="2">
    <source>
        <dbReference type="ARBA" id="ARBA00004141"/>
    </source>
</evidence>
<evidence type="ECO:0000256" key="5">
    <source>
        <dbReference type="ARBA" id="ARBA00022679"/>
    </source>
</evidence>
<evidence type="ECO:0000256" key="7">
    <source>
        <dbReference type="ARBA" id="ARBA00022741"/>
    </source>
</evidence>
<feature type="domain" description="Histidine kinase" evidence="14">
    <location>
        <begin position="230"/>
        <end position="441"/>
    </location>
</feature>
<dbReference type="RefSeq" id="WP_011507888.1">
    <property type="nucleotide sequence ID" value="NC_007963.1"/>
</dbReference>
<keyword evidence="10 13" id="KW-1133">Transmembrane helix</keyword>
<dbReference type="PANTHER" id="PTHR45436">
    <property type="entry name" value="SENSOR HISTIDINE KINASE YKOH"/>
    <property type="match status" value="1"/>
</dbReference>
<dbReference type="OrthoDB" id="9809766at2"/>
<dbReference type="CDD" id="cd00082">
    <property type="entry name" value="HisKA"/>
    <property type="match status" value="1"/>
</dbReference>
<dbReference type="InterPro" id="IPR003594">
    <property type="entry name" value="HATPase_dom"/>
</dbReference>
<comment type="subcellular location">
    <subcellularLocation>
        <location evidence="2">Membrane</location>
        <topology evidence="2">Multi-pass membrane protein</topology>
    </subcellularLocation>
</comment>
<dbReference type="EMBL" id="CP000285">
    <property type="protein sequence ID" value="ABE59942.1"/>
    <property type="molecule type" value="Genomic_DNA"/>
</dbReference>
<dbReference type="Proteomes" id="UP000000239">
    <property type="component" value="Chromosome"/>
</dbReference>
<keyword evidence="11" id="KW-0902">Two-component regulatory system</keyword>
<proteinExistence type="predicted"/>
<dbReference type="EC" id="2.7.13.3" evidence="3"/>
<dbReference type="Gene3D" id="1.10.287.130">
    <property type="match status" value="1"/>
</dbReference>
<dbReference type="KEGG" id="csa:Csal_2595"/>
<dbReference type="InterPro" id="IPR004358">
    <property type="entry name" value="Sig_transdc_His_kin-like_C"/>
</dbReference>
<dbReference type="HOGENOM" id="CLU_000445_89_37_6"/>
<gene>
    <name evidence="15" type="ordered locus">Csal_2595</name>
</gene>
<dbReference type="STRING" id="290398.Csal_2595"/>
<dbReference type="GO" id="GO:0005886">
    <property type="term" value="C:plasma membrane"/>
    <property type="evidence" value="ECO:0007669"/>
    <property type="project" value="TreeGrafter"/>
</dbReference>
<evidence type="ECO:0000256" key="3">
    <source>
        <dbReference type="ARBA" id="ARBA00012438"/>
    </source>
</evidence>
<name>Q1QUB6_CHRI1</name>
<dbReference type="GO" id="GO:0000155">
    <property type="term" value="F:phosphorelay sensor kinase activity"/>
    <property type="evidence" value="ECO:0007669"/>
    <property type="project" value="InterPro"/>
</dbReference>
<evidence type="ECO:0000313" key="15">
    <source>
        <dbReference type="EMBL" id="ABE59942.1"/>
    </source>
</evidence>
<dbReference type="Gene3D" id="3.30.565.10">
    <property type="entry name" value="Histidine kinase-like ATPase, C-terminal domain"/>
    <property type="match status" value="1"/>
</dbReference>
<dbReference type="SMART" id="SM00388">
    <property type="entry name" value="HisKA"/>
    <property type="match status" value="1"/>
</dbReference>
<evidence type="ECO:0000256" key="12">
    <source>
        <dbReference type="ARBA" id="ARBA00023136"/>
    </source>
</evidence>
<dbReference type="SUPFAM" id="SSF47384">
    <property type="entry name" value="Homodimeric domain of signal transducing histidine kinase"/>
    <property type="match status" value="1"/>
</dbReference>
<keyword evidence="8 15" id="KW-0418">Kinase</keyword>
<dbReference type="Pfam" id="PF08521">
    <property type="entry name" value="2CSK_N"/>
    <property type="match status" value="1"/>
</dbReference>
<dbReference type="PROSITE" id="PS50109">
    <property type="entry name" value="HIS_KIN"/>
    <property type="match status" value="1"/>
</dbReference>
<keyword evidence="7" id="KW-0547">Nucleotide-binding</keyword>
<comment type="catalytic activity">
    <reaction evidence="1">
        <text>ATP + protein L-histidine = ADP + protein N-phospho-L-histidine.</text>
        <dbReference type="EC" id="2.7.13.3"/>
    </reaction>
</comment>
<keyword evidence="9" id="KW-0067">ATP-binding</keyword>
<keyword evidence="12 13" id="KW-0472">Membrane</keyword>
<keyword evidence="5" id="KW-0808">Transferase</keyword>
<evidence type="ECO:0000259" key="14">
    <source>
        <dbReference type="PROSITE" id="PS50109"/>
    </source>
</evidence>
<evidence type="ECO:0000256" key="9">
    <source>
        <dbReference type="ARBA" id="ARBA00022840"/>
    </source>
</evidence>
<dbReference type="CDD" id="cd00075">
    <property type="entry name" value="HATPase"/>
    <property type="match status" value="1"/>
</dbReference>
<evidence type="ECO:0000256" key="4">
    <source>
        <dbReference type="ARBA" id="ARBA00022553"/>
    </source>
</evidence>
<dbReference type="PRINTS" id="PR00344">
    <property type="entry name" value="BCTRLSENSOR"/>
</dbReference>
<keyword evidence="4" id="KW-0597">Phosphoprotein</keyword>
<dbReference type="InterPro" id="IPR036097">
    <property type="entry name" value="HisK_dim/P_sf"/>
</dbReference>
<evidence type="ECO:0000256" key="10">
    <source>
        <dbReference type="ARBA" id="ARBA00022989"/>
    </source>
</evidence>
<dbReference type="SUPFAM" id="SSF55874">
    <property type="entry name" value="ATPase domain of HSP90 chaperone/DNA topoisomerase II/histidine kinase"/>
    <property type="match status" value="1"/>
</dbReference>
<evidence type="ECO:0000256" key="13">
    <source>
        <dbReference type="SAM" id="Phobius"/>
    </source>
</evidence>
<dbReference type="InterPro" id="IPR036890">
    <property type="entry name" value="HATPase_C_sf"/>
</dbReference>
<evidence type="ECO:0000256" key="11">
    <source>
        <dbReference type="ARBA" id="ARBA00023012"/>
    </source>
</evidence>
<dbReference type="PANTHER" id="PTHR45436:SF14">
    <property type="entry name" value="SENSOR PROTEIN QSEC"/>
    <property type="match status" value="1"/>
</dbReference>
<evidence type="ECO:0000256" key="8">
    <source>
        <dbReference type="ARBA" id="ARBA00022777"/>
    </source>
</evidence>
<evidence type="ECO:0000256" key="1">
    <source>
        <dbReference type="ARBA" id="ARBA00000085"/>
    </source>
</evidence>
<dbReference type="GO" id="GO:0005524">
    <property type="term" value="F:ATP binding"/>
    <property type="evidence" value="ECO:0007669"/>
    <property type="project" value="UniProtKB-KW"/>
</dbReference>
<reference evidence="15 16" key="1">
    <citation type="journal article" date="2011" name="Stand. Genomic Sci.">
        <title>Complete genome sequence of the halophilic and highly halotolerant Chromohalobacter salexigens type strain (1H11(T)).</title>
        <authorList>
            <person name="Copeland A."/>
            <person name="O'Connor K."/>
            <person name="Lucas S."/>
            <person name="Lapidus A."/>
            <person name="Berry K.W."/>
            <person name="Detter J.C."/>
            <person name="Del Rio T.G."/>
            <person name="Hammon N."/>
            <person name="Dalin E."/>
            <person name="Tice H."/>
            <person name="Pitluck S."/>
            <person name="Bruce D."/>
            <person name="Goodwin L."/>
            <person name="Han C."/>
            <person name="Tapia R."/>
            <person name="Saunders E."/>
            <person name="Schmutz J."/>
            <person name="Brettin T."/>
            <person name="Larimer F."/>
            <person name="Land M."/>
            <person name="Hauser L."/>
            <person name="Vargas C."/>
            <person name="Nieto J.J."/>
            <person name="Kyrpides N.C."/>
            <person name="Ivanova N."/>
            <person name="Goker M."/>
            <person name="Klenk H.P."/>
            <person name="Csonka L.N."/>
            <person name="Woyke T."/>
        </authorList>
    </citation>
    <scope>NUCLEOTIDE SEQUENCE [LARGE SCALE GENOMIC DNA]</scope>
    <source>
        <strain evidence="16">ATCC BAA-138 / DSM 3043 / CIP 106854 / NCIMB 13768 / 1H11</strain>
    </source>
</reference>
<feature type="transmembrane region" description="Helical" evidence="13">
    <location>
        <begin position="146"/>
        <end position="167"/>
    </location>
</feature>
<dbReference type="Pfam" id="PF00512">
    <property type="entry name" value="HisKA"/>
    <property type="match status" value="1"/>
</dbReference>
<evidence type="ECO:0000313" key="16">
    <source>
        <dbReference type="Proteomes" id="UP000000239"/>
    </source>
</evidence>
<organism evidence="15 16">
    <name type="scientific">Chromohalobacter israelensis (strain ATCC BAA-138 / DSM 3043 / CIP 106854 / NCIMB 13768 / 1H11)</name>
    <name type="common">Chromohalobacter salexigens</name>
    <dbReference type="NCBI Taxonomy" id="290398"/>
    <lineage>
        <taxon>Bacteria</taxon>
        <taxon>Pseudomonadati</taxon>
        <taxon>Pseudomonadota</taxon>
        <taxon>Gammaproteobacteria</taxon>
        <taxon>Oceanospirillales</taxon>
        <taxon>Halomonadaceae</taxon>
        <taxon>Chromohalobacter</taxon>
    </lineage>
</organism>
<dbReference type="InterPro" id="IPR005467">
    <property type="entry name" value="His_kinase_dom"/>
</dbReference>
<dbReference type="GeneID" id="95335295"/>
<dbReference type="InterPro" id="IPR013727">
    <property type="entry name" value="2CSK_N"/>
</dbReference>
<sequence length="441" mass="48033">MSLKMRLLVILGVTLTATWSLAAAWLWRDLNDEVERTLDRRLAQSAHMVAGLVARLPEDSWEASGMQQASLVAPLEGVACQVSDAQGRVLARTHTDMTAVFDVAQPGYAYRHRAGQDWRVYTLMHDGVTITTADRVTERRGLMRDILAVVIVPFVVALLISGGVLWWGTRRALRPLDGWCEALGRRHRDDLSPVASGGLPRELQPLIATLNALLARMSAAIQREQRFTDAAAHELRTPLTAVKTHLQVARRVEGEATHQAVMHAEQGAQRLAATLEQLLTLARIEEGRVRSTSGASVAEVVRRAVNDTSAPARIDVCSVLPDARVDMSLELAVTALRNVLDNALKHGPTGTPVTLEVDVAQPERAAEAATWIAWRVHDEGPGLPEAELAHMTERFWRRSSTPGSGLGLAIVVAIAELAGGELHFRHPRHGGFEACLTLPGV</sequence>
<dbReference type="InterPro" id="IPR050428">
    <property type="entry name" value="TCS_sensor_his_kinase"/>
</dbReference>
<dbReference type="AlphaFoldDB" id="Q1QUB6"/>
<keyword evidence="6 13" id="KW-0812">Transmembrane</keyword>
<dbReference type="eggNOG" id="COG2205">
    <property type="taxonomic scope" value="Bacteria"/>
</dbReference>
<dbReference type="SMART" id="SM00387">
    <property type="entry name" value="HATPase_c"/>
    <property type="match status" value="1"/>
</dbReference>
<accession>Q1QUB6</accession>
<keyword evidence="16" id="KW-1185">Reference proteome</keyword>
<evidence type="ECO:0000256" key="6">
    <source>
        <dbReference type="ARBA" id="ARBA00022692"/>
    </source>
</evidence>